<dbReference type="AlphaFoldDB" id="A0A9X1N9F5"/>
<dbReference type="SUPFAM" id="SSF51126">
    <property type="entry name" value="Pectin lyase-like"/>
    <property type="match status" value="1"/>
</dbReference>
<feature type="compositionally biased region" description="Low complexity" evidence="1">
    <location>
        <begin position="692"/>
        <end position="709"/>
    </location>
</feature>
<dbReference type="Gene3D" id="3.20.20.80">
    <property type="entry name" value="Glycosidases"/>
    <property type="match status" value="1"/>
</dbReference>
<comment type="caution">
    <text evidence="2">The sequence shown here is derived from an EMBL/GenBank/DDBJ whole genome shotgun (WGS) entry which is preliminary data.</text>
</comment>
<dbReference type="InterPro" id="IPR011050">
    <property type="entry name" value="Pectin_lyase_fold/virulence"/>
</dbReference>
<evidence type="ECO:0000256" key="1">
    <source>
        <dbReference type="SAM" id="MobiDB-lite"/>
    </source>
</evidence>
<dbReference type="SUPFAM" id="SSF51445">
    <property type="entry name" value="(Trans)glycosidases"/>
    <property type="match status" value="1"/>
</dbReference>
<feature type="region of interest" description="Disordered" evidence="1">
    <location>
        <begin position="692"/>
        <end position="762"/>
    </location>
</feature>
<evidence type="ECO:0000313" key="2">
    <source>
        <dbReference type="EMBL" id="MCD5310822.1"/>
    </source>
</evidence>
<accession>A0A9X1N9F5</accession>
<dbReference type="InterPro" id="IPR017853">
    <property type="entry name" value="GH"/>
</dbReference>
<dbReference type="EMBL" id="JAJOMB010000003">
    <property type="protein sequence ID" value="MCD5310822.1"/>
    <property type="molecule type" value="Genomic_DNA"/>
</dbReference>
<sequence length="1085" mass="115080">MPYAPYYPAGWRDLPNTSTPIVAAALDHMDAGIAAAQTAAETALATGGKGGGGYVVVPGLALNGLLATPTDDGLAIQAALEKVEDGETPGHLFVTGPAGSSGYLNSTITIAKSGCILEFDPAVQWYGGPDLRIRPWGVIPETPVANPDKPALTEDAPMGATVLKVTTIPADWTVGIYVGLRGKRTASGSVPNAEIFHSYVTGLNRGVTPMQITLADPLPKTFLAVNDTTWSNKLSQVTMVKQMRLTGTPDAGETIISVEDSSIFPVNTTIQIQDNVHTIDGDGTIRTGNFAHKEVNVVAEVVDGTRIKLAAPLQHSYVVAEDGRVTVLSALHDAQVRGLRLKWRAQQADGQHAIEVRYAVNTHIVDTRIEGGGNGGVSWSGHGIRFTDSLHCSAQRGFISNPSLLVAGRGYGISFYGSTGCWVQDFAVSGCRHSYLWFNGSSACGVVNSQSEDCRISDYDWHGAEENGNWTHSCVARGGTRSTDDSDGRTAWKFGNPSQCNGARGNTATDSLVLNYHGTAIEVLPQCRDNSWQGVVRGARVGLKLTQTPDNDEYEINGFTLRDSEFYDVRAPFHIDGGATKTISGLLVENVTFTRCGPLQIANIPGARLFRLTVEEPTGTGWQVMAWGSDAIRINNSDLSWTPKGIALTSCPQARVVHNVLHDLTGPELHDGGGNTGLLFRSNEIFPDAGSFTRTGTASTGTTLQAGLTDAGTESIGAATTGTAWVDPEDALGDPGDVPPGGGGAPVDPENPEEPGGGTPPGAGVMPLVGRSGKAWNSGTARWEGHGTGTPAKADAFGSWRGKPVDGFMNFHPRQTWSDLFVIPSDWPAWVSAGRYIVNSLPPQPETEGGGSNAATAAGSNNARWVNYGSALAAAGLNSPLYVLRLGWECNGYWFKWSYGDEGGMQTPKNSVASFQQAVINVSQSIKSTAPNVLIDVTLNRGSNRSGITLQQVMEPLVPHIDIVGLDHYDWYPGQTNSGSWNSARNQQPGFNDLRPWLQDKGLQLGVPEWGLVNAAGGSAGGAGGDNAYYITQMHNEFAALAGLGLLAYEGYYEDIGAPETLDHRMMTGQYPSAQSAYRNGSRWG</sequence>
<keyword evidence="3" id="KW-1185">Reference proteome</keyword>
<protein>
    <submittedName>
        <fullName evidence="2">Uncharacterized protein</fullName>
    </submittedName>
</protein>
<organism evidence="2 3">
    <name type="scientific">Kineosporia babensis</name>
    <dbReference type="NCBI Taxonomy" id="499548"/>
    <lineage>
        <taxon>Bacteria</taxon>
        <taxon>Bacillati</taxon>
        <taxon>Actinomycetota</taxon>
        <taxon>Actinomycetes</taxon>
        <taxon>Kineosporiales</taxon>
        <taxon>Kineosporiaceae</taxon>
        <taxon>Kineosporia</taxon>
    </lineage>
</organism>
<name>A0A9X1N9F5_9ACTN</name>
<reference evidence="2" key="1">
    <citation type="submission" date="2021-11" db="EMBL/GenBank/DDBJ databases">
        <title>Streptomyces corallinus and Kineosporia corallina sp. nov., two new coral-derived marine actinobacteria.</title>
        <authorList>
            <person name="Buangrab K."/>
            <person name="Sutthacheep M."/>
            <person name="Yeemin T."/>
            <person name="Harunari E."/>
            <person name="Igarashi Y."/>
            <person name="Sripreechasak P."/>
            <person name="Kanchanasin P."/>
            <person name="Tanasupawat S."/>
            <person name="Phongsopitanun W."/>
        </authorList>
    </citation>
    <scope>NUCLEOTIDE SEQUENCE</scope>
    <source>
        <strain evidence="2">JCM 31032</strain>
    </source>
</reference>
<evidence type="ECO:0000313" key="3">
    <source>
        <dbReference type="Proteomes" id="UP001138997"/>
    </source>
</evidence>
<gene>
    <name evidence="2" type="ORF">LR394_07945</name>
</gene>
<dbReference type="Proteomes" id="UP001138997">
    <property type="component" value="Unassembled WGS sequence"/>
</dbReference>
<proteinExistence type="predicted"/>
<dbReference type="RefSeq" id="WP_231439998.1">
    <property type="nucleotide sequence ID" value="NZ_JAJOMB010000003.1"/>
</dbReference>